<evidence type="ECO:0000313" key="3">
    <source>
        <dbReference type="Proteomes" id="UP001317870"/>
    </source>
</evidence>
<protein>
    <recommendedName>
        <fullName evidence="1">LysM domain-containing protein</fullName>
    </recommendedName>
</protein>
<dbReference type="RefSeq" id="WP_281874037.1">
    <property type="nucleotide sequence ID" value="NZ_AP026978.1"/>
</dbReference>
<accession>A0ABM8D178</accession>
<evidence type="ECO:0000313" key="2">
    <source>
        <dbReference type="EMBL" id="BDU01037.1"/>
    </source>
</evidence>
<gene>
    <name evidence="2" type="ORF">IFM12276_40650</name>
</gene>
<dbReference type="InterPro" id="IPR045361">
    <property type="entry name" value="CIS_tube_prot_N"/>
</dbReference>
<organism evidence="2 3">
    <name type="scientific">Nocardia sputorum</name>
    <dbReference type="NCBI Taxonomy" id="2984338"/>
    <lineage>
        <taxon>Bacteria</taxon>
        <taxon>Bacillati</taxon>
        <taxon>Actinomycetota</taxon>
        <taxon>Actinomycetes</taxon>
        <taxon>Mycobacteriales</taxon>
        <taxon>Nocardiaceae</taxon>
        <taxon>Nocardia</taxon>
    </lineage>
</organism>
<sequence>MVEKLKVTVEHTGQEFLLPFNPEEYTLNQDNMFASQAIPGLSGPILQFVNGNMQTLEMELFFDTWDTDDVEKRDVRELTGKVVGLLEIDKELHAPPVLRVQWGSLDFRCVLAKANQKFQMFADDGRPVRARVSVTFNRFIDAEREAKEVDRQTADFTKIHIVRQGETLTRIATEHYQDPRVWRPIALANALADPREIHTGQPLRIPSLPFHDPDSGEVVR</sequence>
<dbReference type="CDD" id="cd00118">
    <property type="entry name" value="LysM"/>
    <property type="match status" value="1"/>
</dbReference>
<keyword evidence="3" id="KW-1185">Reference proteome</keyword>
<dbReference type="PROSITE" id="PS51782">
    <property type="entry name" value="LYSM"/>
    <property type="match status" value="1"/>
</dbReference>
<feature type="domain" description="LysM" evidence="1">
    <location>
        <begin position="158"/>
        <end position="205"/>
    </location>
</feature>
<evidence type="ECO:0000259" key="1">
    <source>
        <dbReference type="PROSITE" id="PS51782"/>
    </source>
</evidence>
<name>A0ABM8D178_9NOCA</name>
<dbReference type="Pfam" id="PF19266">
    <property type="entry name" value="CIS_tube"/>
    <property type="match status" value="1"/>
</dbReference>
<dbReference type="InterPro" id="IPR018392">
    <property type="entry name" value="LysM"/>
</dbReference>
<dbReference type="Proteomes" id="UP001317870">
    <property type="component" value="Chromosome"/>
</dbReference>
<dbReference type="Gene3D" id="3.10.350.10">
    <property type="entry name" value="LysM domain"/>
    <property type="match status" value="1"/>
</dbReference>
<dbReference type="EMBL" id="AP026978">
    <property type="protein sequence ID" value="BDU01037.1"/>
    <property type="molecule type" value="Genomic_DNA"/>
</dbReference>
<dbReference type="SMART" id="SM00257">
    <property type="entry name" value="LysM"/>
    <property type="match status" value="1"/>
</dbReference>
<proteinExistence type="predicted"/>
<reference evidence="2 3" key="1">
    <citation type="submission" date="2022-11" db="EMBL/GenBank/DDBJ databases">
        <title>Genome Sequencing of Nocardia sp. ON39_IFM12276 and assembly.</title>
        <authorList>
            <person name="Shimojima M."/>
            <person name="Toyokawa M."/>
            <person name="Uesaka K."/>
        </authorList>
    </citation>
    <scope>NUCLEOTIDE SEQUENCE [LARGE SCALE GENOMIC DNA]</scope>
    <source>
        <strain evidence="2 3">IFM 12276</strain>
    </source>
</reference>
<dbReference type="Pfam" id="PF01476">
    <property type="entry name" value="LysM"/>
    <property type="match status" value="1"/>
</dbReference>
<dbReference type="SUPFAM" id="SSF54106">
    <property type="entry name" value="LysM domain"/>
    <property type="match status" value="1"/>
</dbReference>
<dbReference type="InterPro" id="IPR036779">
    <property type="entry name" value="LysM_dom_sf"/>
</dbReference>